<name>A0A6L5XKA1_9BACT</name>
<evidence type="ECO:0000313" key="3">
    <source>
        <dbReference type="Proteomes" id="UP000477488"/>
    </source>
</evidence>
<evidence type="ECO:0000313" key="2">
    <source>
        <dbReference type="EMBL" id="MSS27663.1"/>
    </source>
</evidence>
<dbReference type="RefSeq" id="WP_154510267.1">
    <property type="nucleotide sequence ID" value="NZ_VUMH01000005.1"/>
</dbReference>
<reference evidence="2 3" key="1">
    <citation type="submission" date="2019-09" db="EMBL/GenBank/DDBJ databases">
        <title>In-depth cultivation of the pig gut microbiome towards novel bacterial diversity and tailored functional studies.</title>
        <authorList>
            <person name="Wylensek D."/>
            <person name="Hitch T.C.A."/>
            <person name="Clavel T."/>
        </authorList>
    </citation>
    <scope>NUCLEOTIDE SEQUENCE [LARGE SCALE GENOMIC DNA]</scope>
    <source>
        <strain evidence="2 3">PG-178-WT-4</strain>
    </source>
</reference>
<sequence>MEQLREHFKDFTSSYRGLKNFLLINGELSYQNMIEENLKKSFLLSCASYHENRICHCIENLLINKSRDEKIIHFAKNKGISRQYHTYFDWDKSNANKFLGLFGTEFKELVTNDINSKTELKEAIKAFLEIGNERNMMVHENYLDYSLTKTFEEIEALNDKALFFIRYLQFYFELKSKPPTMQN</sequence>
<dbReference type="AlphaFoldDB" id="A0A6L5XKA1"/>
<protein>
    <recommendedName>
        <fullName evidence="1">RiboL-PSP-HEPN domain-containing protein</fullName>
    </recommendedName>
</protein>
<evidence type="ECO:0000259" key="1">
    <source>
        <dbReference type="Pfam" id="PF18735"/>
    </source>
</evidence>
<dbReference type="EMBL" id="VUMH01000005">
    <property type="protein sequence ID" value="MSS27663.1"/>
    <property type="molecule type" value="Genomic_DNA"/>
</dbReference>
<gene>
    <name evidence="2" type="ORF">FYJ44_06275</name>
</gene>
<accession>A0A6L5XKA1</accession>
<proteinExistence type="predicted"/>
<keyword evidence="3" id="KW-1185">Reference proteome</keyword>
<feature type="domain" description="RiboL-PSP-HEPN" evidence="1">
    <location>
        <begin position="31"/>
        <end position="168"/>
    </location>
</feature>
<dbReference type="Pfam" id="PF18735">
    <property type="entry name" value="HEPN_RiboL-PSP"/>
    <property type="match status" value="1"/>
</dbReference>
<dbReference type="InterPro" id="IPR041519">
    <property type="entry name" value="HEPN_RiboL-PSP"/>
</dbReference>
<comment type="caution">
    <text evidence="2">The sequence shown here is derived from an EMBL/GenBank/DDBJ whole genome shotgun (WGS) entry which is preliminary data.</text>
</comment>
<organism evidence="2 3">
    <name type="scientific">Desulfovibrio porci</name>
    <dbReference type="NCBI Taxonomy" id="2605782"/>
    <lineage>
        <taxon>Bacteria</taxon>
        <taxon>Pseudomonadati</taxon>
        <taxon>Thermodesulfobacteriota</taxon>
        <taxon>Desulfovibrionia</taxon>
        <taxon>Desulfovibrionales</taxon>
        <taxon>Desulfovibrionaceae</taxon>
        <taxon>Desulfovibrio</taxon>
    </lineage>
</organism>
<dbReference type="Proteomes" id="UP000477488">
    <property type="component" value="Unassembled WGS sequence"/>
</dbReference>